<dbReference type="EMBL" id="KZ368931">
    <property type="protein sequence ID" value="PIO10756.1"/>
    <property type="molecule type" value="Genomic_DNA"/>
</dbReference>
<gene>
    <name evidence="2" type="ORF">AB205_0207090</name>
</gene>
<feature type="region of interest" description="Disordered" evidence="1">
    <location>
        <begin position="60"/>
        <end position="80"/>
    </location>
</feature>
<evidence type="ECO:0008006" key="4">
    <source>
        <dbReference type="Google" id="ProtNLM"/>
    </source>
</evidence>
<accession>A0A2G9Q571</accession>
<feature type="compositionally biased region" description="Acidic residues" evidence="1">
    <location>
        <begin position="62"/>
        <end position="72"/>
    </location>
</feature>
<keyword evidence="3" id="KW-1185">Reference proteome</keyword>
<evidence type="ECO:0000313" key="2">
    <source>
        <dbReference type="EMBL" id="PIO10756.1"/>
    </source>
</evidence>
<dbReference type="AlphaFoldDB" id="A0A2G9Q571"/>
<protein>
    <recommendedName>
        <fullName evidence="4">MADF domain-containing protein</fullName>
    </recommendedName>
</protein>
<sequence>MCFFFITEGLIRTRWRSLKDTLQRLQRESKSGSGAPPKHPYAFARYMDFLKPVLELRNTEASWEEEEEEGEEEHAPSVDDGVSFAQIRRIHLWSSRVS</sequence>
<proteinExistence type="predicted"/>
<evidence type="ECO:0000313" key="3">
    <source>
        <dbReference type="Proteomes" id="UP000228934"/>
    </source>
</evidence>
<evidence type="ECO:0000256" key="1">
    <source>
        <dbReference type="SAM" id="MobiDB-lite"/>
    </source>
</evidence>
<name>A0A2G9Q571_AQUCT</name>
<dbReference type="Proteomes" id="UP000228934">
    <property type="component" value="Unassembled WGS sequence"/>
</dbReference>
<reference evidence="3" key="1">
    <citation type="journal article" date="2017" name="Nat. Commun.">
        <title>The North American bullfrog draft genome provides insight into hormonal regulation of long noncoding RNA.</title>
        <authorList>
            <person name="Hammond S.A."/>
            <person name="Warren R.L."/>
            <person name="Vandervalk B.P."/>
            <person name="Kucuk E."/>
            <person name="Khan H."/>
            <person name="Gibb E.A."/>
            <person name="Pandoh P."/>
            <person name="Kirk H."/>
            <person name="Zhao Y."/>
            <person name="Jones M."/>
            <person name="Mungall A.J."/>
            <person name="Coope R."/>
            <person name="Pleasance S."/>
            <person name="Moore R.A."/>
            <person name="Holt R.A."/>
            <person name="Round J.M."/>
            <person name="Ohora S."/>
            <person name="Walle B.V."/>
            <person name="Veldhoen N."/>
            <person name="Helbing C.C."/>
            <person name="Birol I."/>
        </authorList>
    </citation>
    <scope>NUCLEOTIDE SEQUENCE [LARGE SCALE GENOMIC DNA]</scope>
</reference>
<organism evidence="2 3">
    <name type="scientific">Aquarana catesbeiana</name>
    <name type="common">American bullfrog</name>
    <name type="synonym">Rana catesbeiana</name>
    <dbReference type="NCBI Taxonomy" id="8400"/>
    <lineage>
        <taxon>Eukaryota</taxon>
        <taxon>Metazoa</taxon>
        <taxon>Chordata</taxon>
        <taxon>Craniata</taxon>
        <taxon>Vertebrata</taxon>
        <taxon>Euteleostomi</taxon>
        <taxon>Amphibia</taxon>
        <taxon>Batrachia</taxon>
        <taxon>Anura</taxon>
        <taxon>Neobatrachia</taxon>
        <taxon>Ranoidea</taxon>
        <taxon>Ranidae</taxon>
        <taxon>Aquarana</taxon>
    </lineage>
</organism>